<dbReference type="OrthoDB" id="6407410at2759"/>
<comment type="similarity">
    <text evidence="1 4">Belongs to the yippee family.</text>
</comment>
<keyword evidence="7" id="KW-1185">Reference proteome</keyword>
<dbReference type="Proteomes" id="UP000311382">
    <property type="component" value="Unassembled WGS sequence"/>
</dbReference>
<proteinExistence type="inferred from homology"/>
<gene>
    <name evidence="6" type="ORF">DMC30DRAFT_388188</name>
</gene>
<evidence type="ECO:0000259" key="5">
    <source>
        <dbReference type="PROSITE" id="PS51792"/>
    </source>
</evidence>
<dbReference type="PROSITE" id="PS51792">
    <property type="entry name" value="YIPPEE"/>
    <property type="match status" value="1"/>
</dbReference>
<keyword evidence="3" id="KW-0862">Zinc</keyword>
<dbReference type="Pfam" id="PF03226">
    <property type="entry name" value="Yippee-Mis18"/>
    <property type="match status" value="1"/>
</dbReference>
<dbReference type="InterPro" id="IPR034751">
    <property type="entry name" value="Yippee"/>
</dbReference>
<dbReference type="AlphaFoldDB" id="A0A5C5G644"/>
<comment type="caution">
    <text evidence="6">The sequence shown here is derived from an EMBL/GenBank/DDBJ whole genome shotgun (WGS) entry which is preliminary data.</text>
</comment>
<evidence type="ECO:0000313" key="7">
    <source>
        <dbReference type="Proteomes" id="UP000311382"/>
    </source>
</evidence>
<reference evidence="6 7" key="1">
    <citation type="submission" date="2019-03" db="EMBL/GenBank/DDBJ databases">
        <title>Rhodosporidium diobovatum UCD-FST 08-225 genome sequencing, assembly, and annotation.</title>
        <authorList>
            <person name="Fakankun I.U."/>
            <person name="Fristensky B."/>
            <person name="Levin D.B."/>
        </authorList>
    </citation>
    <scope>NUCLEOTIDE SEQUENCE [LARGE SCALE GENOMIC DNA]</scope>
    <source>
        <strain evidence="6 7">UCD-FST 08-225</strain>
    </source>
</reference>
<keyword evidence="2" id="KW-0479">Metal-binding</keyword>
<organism evidence="6 7">
    <name type="scientific">Rhodotorula diobovata</name>
    <dbReference type="NCBI Taxonomy" id="5288"/>
    <lineage>
        <taxon>Eukaryota</taxon>
        <taxon>Fungi</taxon>
        <taxon>Dikarya</taxon>
        <taxon>Basidiomycota</taxon>
        <taxon>Pucciniomycotina</taxon>
        <taxon>Microbotryomycetes</taxon>
        <taxon>Sporidiobolales</taxon>
        <taxon>Sporidiobolaceae</taxon>
        <taxon>Rhodotorula</taxon>
    </lineage>
</organism>
<evidence type="ECO:0000313" key="6">
    <source>
        <dbReference type="EMBL" id="TNY23946.1"/>
    </source>
</evidence>
<dbReference type="STRING" id="5288.A0A5C5G644"/>
<feature type="domain" description="Yippee" evidence="5">
    <location>
        <begin position="16"/>
        <end position="139"/>
    </location>
</feature>
<dbReference type="GO" id="GO:0046872">
    <property type="term" value="F:metal ion binding"/>
    <property type="evidence" value="ECO:0007669"/>
    <property type="project" value="UniProtKB-KW"/>
</dbReference>
<accession>A0A5C5G644</accession>
<protein>
    <recommendedName>
        <fullName evidence="4">Protein yippee-like</fullName>
    </recommendedName>
</protein>
<dbReference type="EMBL" id="SOZI01000006">
    <property type="protein sequence ID" value="TNY23946.1"/>
    <property type="molecule type" value="Genomic_DNA"/>
</dbReference>
<dbReference type="PANTHER" id="PTHR13848">
    <property type="entry name" value="PROTEIN YIPPEE-LIKE CG15309-RELATED"/>
    <property type="match status" value="1"/>
</dbReference>
<name>A0A5C5G644_9BASI</name>
<sequence>MGLEHRQYLASTNGAKVLGCRRCKTHLTTSEQIESKNFNGQHGRAYLFTTVCVPDLPAASAATHSPHSPVCSPPRRSVNITCGPAEDRPMTTGLHTVRDIMCAKCGEVLGWKYDKAYEANQKYKERKFILEKAMFTDVQ</sequence>
<evidence type="ECO:0000256" key="3">
    <source>
        <dbReference type="ARBA" id="ARBA00022833"/>
    </source>
</evidence>
<evidence type="ECO:0000256" key="4">
    <source>
        <dbReference type="RuleBase" id="RU110713"/>
    </source>
</evidence>
<evidence type="ECO:0000256" key="2">
    <source>
        <dbReference type="ARBA" id="ARBA00022723"/>
    </source>
</evidence>
<dbReference type="InterPro" id="IPR039058">
    <property type="entry name" value="Yippee_fam"/>
</dbReference>
<dbReference type="InterPro" id="IPR004910">
    <property type="entry name" value="Yippee/Mis18/Cereblon"/>
</dbReference>
<evidence type="ECO:0000256" key="1">
    <source>
        <dbReference type="ARBA" id="ARBA00005613"/>
    </source>
</evidence>